<feature type="compositionally biased region" description="Basic and acidic residues" evidence="2">
    <location>
        <begin position="14"/>
        <end position="51"/>
    </location>
</feature>
<feature type="compositionally biased region" description="Basic residues" evidence="2">
    <location>
        <begin position="73"/>
        <end position="95"/>
    </location>
</feature>
<feature type="compositionally biased region" description="Basic and acidic residues" evidence="2">
    <location>
        <begin position="491"/>
        <end position="506"/>
    </location>
</feature>
<organism evidence="3 4">
    <name type="scientific">Xiphophorus couchianus</name>
    <name type="common">Monterrey platyfish</name>
    <dbReference type="NCBI Taxonomy" id="32473"/>
    <lineage>
        <taxon>Eukaryota</taxon>
        <taxon>Metazoa</taxon>
        <taxon>Chordata</taxon>
        <taxon>Craniata</taxon>
        <taxon>Vertebrata</taxon>
        <taxon>Euteleostomi</taxon>
        <taxon>Actinopterygii</taxon>
        <taxon>Neopterygii</taxon>
        <taxon>Teleostei</taxon>
        <taxon>Neoteleostei</taxon>
        <taxon>Acanthomorphata</taxon>
        <taxon>Ovalentaria</taxon>
        <taxon>Atherinomorphae</taxon>
        <taxon>Cyprinodontiformes</taxon>
        <taxon>Poeciliidae</taxon>
        <taxon>Poeciliinae</taxon>
        <taxon>Xiphophorus</taxon>
    </lineage>
</organism>
<evidence type="ECO:0008006" key="5">
    <source>
        <dbReference type="Google" id="ProtNLM"/>
    </source>
</evidence>
<dbReference type="PANTHER" id="PTHR12072">
    <property type="entry name" value="CWF19, CELL CYCLE CONTROL PROTEIN"/>
    <property type="match status" value="1"/>
</dbReference>
<feature type="region of interest" description="Disordered" evidence="2">
    <location>
        <begin position="1"/>
        <end position="51"/>
    </location>
</feature>
<evidence type="ECO:0000313" key="4">
    <source>
        <dbReference type="Proteomes" id="UP000261380"/>
    </source>
</evidence>
<proteinExistence type="inferred from homology"/>
<protein>
    <recommendedName>
        <fullName evidence="5">CWF19 like cell cycle control factor 2</fullName>
    </recommendedName>
</protein>
<feature type="compositionally biased region" description="Low complexity" evidence="2">
    <location>
        <begin position="380"/>
        <end position="394"/>
    </location>
</feature>
<evidence type="ECO:0000256" key="1">
    <source>
        <dbReference type="ARBA" id="ARBA00006795"/>
    </source>
</evidence>
<comment type="similarity">
    <text evidence="1">Belongs to the CWF19 family.</text>
</comment>
<evidence type="ECO:0000313" key="3">
    <source>
        <dbReference type="Ensembl" id="ENSXCOP00000013248.1"/>
    </source>
</evidence>
<dbReference type="Proteomes" id="UP000261380">
    <property type="component" value="Unplaced"/>
</dbReference>
<feature type="region of interest" description="Disordered" evidence="2">
    <location>
        <begin position="491"/>
        <end position="511"/>
    </location>
</feature>
<reference evidence="3" key="2">
    <citation type="submission" date="2025-09" db="UniProtKB">
        <authorList>
            <consortium name="Ensembl"/>
        </authorList>
    </citation>
    <scope>IDENTIFICATION</scope>
</reference>
<reference evidence="3" key="1">
    <citation type="submission" date="2025-08" db="UniProtKB">
        <authorList>
            <consortium name="Ensembl"/>
        </authorList>
    </citation>
    <scope>IDENTIFICATION</scope>
</reference>
<keyword evidence="4" id="KW-1185">Reference proteome</keyword>
<feature type="region of interest" description="Disordered" evidence="2">
    <location>
        <begin position="65"/>
        <end position="107"/>
    </location>
</feature>
<accession>A0A3B5LMF6</accession>
<dbReference type="GeneTree" id="ENSGT00940000155627"/>
<name>A0A3B5LMF6_9TELE</name>
<dbReference type="Ensembl" id="ENSXCOT00000013412.1">
    <property type="protein sequence ID" value="ENSXCOP00000013248.1"/>
    <property type="gene ID" value="ENSXCOG00000010048.1"/>
</dbReference>
<dbReference type="InterPro" id="IPR040194">
    <property type="entry name" value="Cwf19-like"/>
</dbReference>
<dbReference type="GO" id="GO:0071014">
    <property type="term" value="C:post-mRNA release spliceosomal complex"/>
    <property type="evidence" value="ECO:0007669"/>
    <property type="project" value="TreeGrafter"/>
</dbReference>
<dbReference type="STRING" id="32473.ENSXCOP00000013248"/>
<evidence type="ECO:0000256" key="2">
    <source>
        <dbReference type="SAM" id="MobiDB-lite"/>
    </source>
</evidence>
<dbReference type="AlphaFoldDB" id="A0A3B5LMF6"/>
<dbReference type="GO" id="GO:0000398">
    <property type="term" value="P:mRNA splicing, via spliceosome"/>
    <property type="evidence" value="ECO:0007669"/>
    <property type="project" value="TreeGrafter"/>
</dbReference>
<dbReference type="PANTHER" id="PTHR12072:SF5">
    <property type="entry name" value="CWF19-LIKE PROTEIN 2"/>
    <property type="match status" value="1"/>
</dbReference>
<feature type="compositionally biased region" description="Basic and acidic residues" evidence="2">
    <location>
        <begin position="256"/>
        <end position="376"/>
    </location>
</feature>
<feature type="region of interest" description="Disordered" evidence="2">
    <location>
        <begin position="256"/>
        <end position="411"/>
    </location>
</feature>
<sequence>MATHGVSFECSSNIEERKEKKRQARQEAIDKAKQQYEREERRKELKRQRGEDTWILPEVDQRLQQMEEEGSVKSKKKKEKKSKKKKEKKKKVKKEKKAEEGNGSSESSQVIFIFLSLSADRSNSFSFFFSDCVSISKRDEWMTFDFLAMKTTSTAERKAEKDRQKEEERAKAQAIEQAGLHKLELNPYWKDGGTGLPPEAVAHSAAKKAGPVVNDGGLSWLRKSYQRMKEQAEREQRSLSDIVAQRYGSMEEFQKRLAGAEKAVHGESRGNRERSAREGWRRGEEDDRERWRAREDDRQDRDRWRKSERDLSPWEKASYRRGDSKERDRGREDDRGRDGERERGSRRDRGRDDEKDKNGDRERERDRHRDKEKDFGTRASSSSSGESWNQRSSSLGSLKGRFLKPSEDDDSVEGEMCNPMLFFISLCPLTSFSISFHRTENDSEEEAEEEIPLLSEEEMNKLGSKLIKAEIMGNMAMVEKLKSQLEAAQKAKESHAVRKKEHEAAKSKQVGKSPLATPFTHFGCSVYGSAVN</sequence>